<name>A0A3D8J803_9HELI</name>
<dbReference type="EC" id="6.3.1.5" evidence="9"/>
<dbReference type="EMBL" id="NXLX01000010">
    <property type="protein sequence ID" value="RDU73552.1"/>
    <property type="molecule type" value="Genomic_DNA"/>
</dbReference>
<evidence type="ECO:0000256" key="3">
    <source>
        <dbReference type="ARBA" id="ARBA00022723"/>
    </source>
</evidence>
<keyword evidence="6" id="KW-0460">Magnesium</keyword>
<proteinExistence type="inferred from homology"/>
<evidence type="ECO:0000256" key="9">
    <source>
        <dbReference type="RuleBase" id="RU003812"/>
    </source>
</evidence>
<protein>
    <recommendedName>
        <fullName evidence="9">NH(3)-dependent NAD(+) synthetase</fullName>
        <ecNumber evidence="9">6.3.1.5</ecNumber>
    </recommendedName>
</protein>
<dbReference type="AlphaFoldDB" id="A0A3D8J803"/>
<keyword evidence="7 8" id="KW-0520">NAD</keyword>
<comment type="pathway">
    <text evidence="1">Cofactor biosynthesis; NAD(+) biosynthesis.</text>
</comment>
<evidence type="ECO:0000256" key="5">
    <source>
        <dbReference type="ARBA" id="ARBA00022840"/>
    </source>
</evidence>
<evidence type="ECO:0000256" key="4">
    <source>
        <dbReference type="ARBA" id="ARBA00022741"/>
    </source>
</evidence>
<dbReference type="PANTHER" id="PTHR23090">
    <property type="entry name" value="NH 3 /GLUTAMINE-DEPENDENT NAD + SYNTHETASE"/>
    <property type="match status" value="1"/>
</dbReference>
<evidence type="ECO:0000256" key="7">
    <source>
        <dbReference type="ARBA" id="ARBA00023027"/>
    </source>
</evidence>
<gene>
    <name evidence="11" type="ORF">CQA57_04835</name>
</gene>
<comment type="catalytic activity">
    <reaction evidence="9">
        <text>deamido-NAD(+) + NH4(+) + ATP = AMP + diphosphate + NAD(+) + H(+)</text>
        <dbReference type="Rhea" id="RHEA:21188"/>
        <dbReference type="ChEBI" id="CHEBI:15378"/>
        <dbReference type="ChEBI" id="CHEBI:28938"/>
        <dbReference type="ChEBI" id="CHEBI:30616"/>
        <dbReference type="ChEBI" id="CHEBI:33019"/>
        <dbReference type="ChEBI" id="CHEBI:57540"/>
        <dbReference type="ChEBI" id="CHEBI:58437"/>
        <dbReference type="ChEBI" id="CHEBI:456215"/>
        <dbReference type="EC" id="6.3.1.5"/>
    </reaction>
</comment>
<keyword evidence="4 8" id="KW-0547">Nucleotide-binding</keyword>
<comment type="caution">
    <text evidence="11">The sequence shown here is derived from an EMBL/GenBank/DDBJ whole genome shotgun (WGS) entry which is preliminary data.</text>
</comment>
<dbReference type="GO" id="GO:0005737">
    <property type="term" value="C:cytoplasm"/>
    <property type="evidence" value="ECO:0007669"/>
    <property type="project" value="InterPro"/>
</dbReference>
<dbReference type="OrthoDB" id="9799210at2"/>
<evidence type="ECO:0000256" key="2">
    <source>
        <dbReference type="ARBA" id="ARBA00022598"/>
    </source>
</evidence>
<dbReference type="InterPro" id="IPR014729">
    <property type="entry name" value="Rossmann-like_a/b/a_fold"/>
</dbReference>
<dbReference type="Gene3D" id="3.40.50.620">
    <property type="entry name" value="HUPs"/>
    <property type="match status" value="1"/>
</dbReference>
<dbReference type="GO" id="GO:0046872">
    <property type="term" value="F:metal ion binding"/>
    <property type="evidence" value="ECO:0007669"/>
    <property type="project" value="UniProtKB-KW"/>
</dbReference>
<dbReference type="SUPFAM" id="SSF52402">
    <property type="entry name" value="Adenine nucleotide alpha hydrolases-like"/>
    <property type="match status" value="1"/>
</dbReference>
<dbReference type="UniPathway" id="UPA00253">
    <property type="reaction ID" value="UER00333"/>
</dbReference>
<organism evidence="11 12">
    <name type="scientific">Helicobacter anseris</name>
    <dbReference type="NCBI Taxonomy" id="375926"/>
    <lineage>
        <taxon>Bacteria</taxon>
        <taxon>Pseudomonadati</taxon>
        <taxon>Campylobacterota</taxon>
        <taxon>Epsilonproteobacteria</taxon>
        <taxon>Campylobacterales</taxon>
        <taxon>Helicobacteraceae</taxon>
        <taxon>Helicobacter</taxon>
    </lineage>
</organism>
<dbReference type="NCBIfam" id="TIGR00552">
    <property type="entry name" value="nadE"/>
    <property type="match status" value="1"/>
</dbReference>
<dbReference type="InterPro" id="IPR022310">
    <property type="entry name" value="NAD/GMP_synthase"/>
</dbReference>
<reference evidence="11 12" key="1">
    <citation type="submission" date="2018-04" db="EMBL/GenBank/DDBJ databases">
        <title>Novel Campyloabacter and Helicobacter Species and Strains.</title>
        <authorList>
            <person name="Mannion A.J."/>
            <person name="Shen Z."/>
            <person name="Fox J.G."/>
        </authorList>
    </citation>
    <scope>NUCLEOTIDE SEQUENCE [LARGE SCALE GENOMIC DNA]</scope>
    <source>
        <strain evidence="11 12">MIT 04-9362</strain>
    </source>
</reference>
<dbReference type="PANTHER" id="PTHR23090:SF9">
    <property type="entry name" value="GLUTAMINE-DEPENDENT NAD(+) SYNTHETASE"/>
    <property type="match status" value="1"/>
</dbReference>
<comment type="similarity">
    <text evidence="8">Belongs to the NAD synthetase family.</text>
</comment>
<dbReference type="NCBIfam" id="NF010587">
    <property type="entry name" value="PRK13980.1"/>
    <property type="match status" value="1"/>
</dbReference>
<dbReference type="FunFam" id="3.40.50.620:FF:000106">
    <property type="entry name" value="Glutamine-dependent NAD(+) synthetase"/>
    <property type="match status" value="1"/>
</dbReference>
<evidence type="ECO:0000259" key="10">
    <source>
        <dbReference type="Pfam" id="PF02540"/>
    </source>
</evidence>
<sequence>MTTKDLEKILTFISNSLKQKGFQKVIFGLSGGIDSAVVALLCQKILKENILAICMPSKNSNLSNFLDAKHLCEEFNIPYEIHSIAPYEEIFMQENPDALRLGNFYARIRMTLLYDLSQKYNAIVIGTSNKSELMLGYGTIFGDLACALNPIAPFFKTQIFQIAKLLNIPSNIIQKAPSADLYPNQSDEAELGYSYALIDPLLEYITNTYPSLELLPTDSLDNFTQQGFDLKMTQAIITRIKKNLFKSQAPLLFEV</sequence>
<evidence type="ECO:0000256" key="6">
    <source>
        <dbReference type="ARBA" id="ARBA00022842"/>
    </source>
</evidence>
<dbReference type="GO" id="GO:0003952">
    <property type="term" value="F:NAD+ synthase (glutamine-hydrolyzing) activity"/>
    <property type="evidence" value="ECO:0007669"/>
    <property type="project" value="InterPro"/>
</dbReference>
<keyword evidence="2 8" id="KW-0436">Ligase</keyword>
<feature type="domain" description="NAD/GMP synthase" evidence="10">
    <location>
        <begin position="7"/>
        <end position="250"/>
    </location>
</feature>
<evidence type="ECO:0000256" key="1">
    <source>
        <dbReference type="ARBA" id="ARBA00004790"/>
    </source>
</evidence>
<evidence type="ECO:0000313" key="11">
    <source>
        <dbReference type="EMBL" id="RDU73552.1"/>
    </source>
</evidence>
<dbReference type="GO" id="GO:0005524">
    <property type="term" value="F:ATP binding"/>
    <property type="evidence" value="ECO:0007669"/>
    <property type="project" value="UniProtKB-KW"/>
</dbReference>
<dbReference type="Proteomes" id="UP000256695">
    <property type="component" value="Unassembled WGS sequence"/>
</dbReference>
<dbReference type="GO" id="GO:0004359">
    <property type="term" value="F:glutaminase activity"/>
    <property type="evidence" value="ECO:0007669"/>
    <property type="project" value="InterPro"/>
</dbReference>
<accession>A0A3D8J803</accession>
<keyword evidence="3" id="KW-0479">Metal-binding</keyword>
<keyword evidence="12" id="KW-1185">Reference proteome</keyword>
<dbReference type="GO" id="GO:0008795">
    <property type="term" value="F:NAD+ synthase activity"/>
    <property type="evidence" value="ECO:0007669"/>
    <property type="project" value="UniProtKB-EC"/>
</dbReference>
<evidence type="ECO:0000256" key="8">
    <source>
        <dbReference type="RuleBase" id="RU003811"/>
    </source>
</evidence>
<dbReference type="InterPro" id="IPR003694">
    <property type="entry name" value="NAD_synthase"/>
</dbReference>
<dbReference type="CDD" id="cd00553">
    <property type="entry name" value="NAD_synthase"/>
    <property type="match status" value="1"/>
</dbReference>
<keyword evidence="5 8" id="KW-0067">ATP-binding</keyword>
<dbReference type="GO" id="GO:0009435">
    <property type="term" value="P:NAD+ biosynthetic process"/>
    <property type="evidence" value="ECO:0007669"/>
    <property type="project" value="UniProtKB-UniPathway"/>
</dbReference>
<dbReference type="Pfam" id="PF02540">
    <property type="entry name" value="NAD_synthase"/>
    <property type="match status" value="1"/>
</dbReference>
<evidence type="ECO:0000313" key="12">
    <source>
        <dbReference type="Proteomes" id="UP000256695"/>
    </source>
</evidence>